<accession>A0A845GQD1</accession>
<dbReference type="InterPro" id="IPR017008">
    <property type="entry name" value="UCP032817-like"/>
</dbReference>
<reference evidence="1" key="1">
    <citation type="submission" date="2019-12" db="EMBL/GenBank/DDBJ databases">
        <title>Novel species isolated from a subtropical stream in China.</title>
        <authorList>
            <person name="Lu H."/>
        </authorList>
    </citation>
    <scope>NUCLEOTIDE SEQUENCE [LARGE SCALE GENOMIC DNA]</scope>
    <source>
        <strain evidence="1">FT81W</strain>
    </source>
</reference>
<organism evidence="1 2">
    <name type="scientific">Duganella vulcania</name>
    <dbReference type="NCBI Taxonomy" id="2692166"/>
    <lineage>
        <taxon>Bacteria</taxon>
        <taxon>Pseudomonadati</taxon>
        <taxon>Pseudomonadota</taxon>
        <taxon>Betaproteobacteria</taxon>
        <taxon>Burkholderiales</taxon>
        <taxon>Oxalobacteraceae</taxon>
        <taxon>Telluria group</taxon>
        <taxon>Duganella</taxon>
    </lineage>
</organism>
<dbReference type="PIRSF" id="PIRSF032817">
    <property type="entry name" value="UCP032817"/>
    <property type="match status" value="1"/>
</dbReference>
<name>A0A845GQD1_9BURK</name>
<dbReference type="Proteomes" id="UP000447355">
    <property type="component" value="Unassembled WGS sequence"/>
</dbReference>
<protein>
    <submittedName>
        <fullName evidence="1">Uncharacterized protein</fullName>
    </submittedName>
</protein>
<proteinExistence type="predicted"/>
<evidence type="ECO:0000313" key="1">
    <source>
        <dbReference type="EMBL" id="MYM95476.1"/>
    </source>
</evidence>
<sequence length="242" mass="25706">MTPTTIVMCGLAAGLGVMLWRRRLRSRRAAYITAYALPVGLLEKLRERHPTLSLENYQLVAQGLRQFFLAHLNSGMEFVSMPSQVVDDLWHEFILYTKNYQQFCRRGFGRFLHHSPAAVLNKRQRGNAGIRQCWFQVCRQENINPRRPSRLPLLFALDAQLNVPNGFTYVVDCSGVARQADSGTTIYCGADLGGSVAGCGGGSGDGAHGHSGSDSGCGGDGGGGDGCGGGCGGGCSGGCGGD</sequence>
<dbReference type="EMBL" id="WWCX01000027">
    <property type="protein sequence ID" value="MYM95476.1"/>
    <property type="molecule type" value="Genomic_DNA"/>
</dbReference>
<dbReference type="AlphaFoldDB" id="A0A845GQD1"/>
<comment type="caution">
    <text evidence="1">The sequence shown here is derived from an EMBL/GenBank/DDBJ whole genome shotgun (WGS) entry which is preliminary data.</text>
</comment>
<evidence type="ECO:0000313" key="2">
    <source>
        <dbReference type="Proteomes" id="UP000447355"/>
    </source>
</evidence>
<dbReference type="RefSeq" id="WP_161084594.1">
    <property type="nucleotide sequence ID" value="NZ_WWCX01000027.1"/>
</dbReference>
<gene>
    <name evidence="1" type="ORF">GTP90_16535</name>
</gene>